<dbReference type="CDD" id="cd00092">
    <property type="entry name" value="HTH_CRP"/>
    <property type="match status" value="1"/>
</dbReference>
<evidence type="ECO:0000256" key="4">
    <source>
        <dbReference type="ARBA" id="ARBA00023163"/>
    </source>
</evidence>
<evidence type="ECO:0000259" key="6">
    <source>
        <dbReference type="PROSITE" id="PS51063"/>
    </source>
</evidence>
<keyword evidence="4" id="KW-0804">Transcription</keyword>
<dbReference type="InterPro" id="IPR036390">
    <property type="entry name" value="WH_DNA-bd_sf"/>
</dbReference>
<dbReference type="SUPFAM" id="SSF51206">
    <property type="entry name" value="cAMP-binding domain-like"/>
    <property type="match status" value="1"/>
</dbReference>
<evidence type="ECO:0000256" key="1">
    <source>
        <dbReference type="ARBA" id="ARBA00023015"/>
    </source>
</evidence>
<name>A0A917HDN8_9BACI</name>
<dbReference type="InterPro" id="IPR018490">
    <property type="entry name" value="cNMP-bd_dom_sf"/>
</dbReference>
<dbReference type="PANTHER" id="PTHR24567:SF74">
    <property type="entry name" value="HTH-TYPE TRANSCRIPTIONAL REGULATOR ARCR"/>
    <property type="match status" value="1"/>
</dbReference>
<comment type="caution">
    <text evidence="7">The sequence shown here is derived from an EMBL/GenBank/DDBJ whole genome shotgun (WGS) entry which is preliminary data.</text>
</comment>
<evidence type="ECO:0000313" key="7">
    <source>
        <dbReference type="EMBL" id="GGG75623.1"/>
    </source>
</evidence>
<dbReference type="Proteomes" id="UP000622860">
    <property type="component" value="Unassembled WGS sequence"/>
</dbReference>
<dbReference type="PANTHER" id="PTHR24567">
    <property type="entry name" value="CRP FAMILY TRANSCRIPTIONAL REGULATORY PROTEIN"/>
    <property type="match status" value="1"/>
</dbReference>
<keyword evidence="1" id="KW-0805">Transcription regulation</keyword>
<keyword evidence="2" id="KW-0238">DNA-binding</keyword>
<dbReference type="Gene3D" id="1.10.10.10">
    <property type="entry name" value="Winged helix-like DNA-binding domain superfamily/Winged helix DNA-binding domain"/>
    <property type="match status" value="1"/>
</dbReference>
<reference evidence="7" key="2">
    <citation type="submission" date="2020-09" db="EMBL/GenBank/DDBJ databases">
        <authorList>
            <person name="Sun Q."/>
            <person name="Zhou Y."/>
        </authorList>
    </citation>
    <scope>NUCLEOTIDE SEQUENCE</scope>
    <source>
        <strain evidence="7">CGMCC 1.12754</strain>
    </source>
</reference>
<dbReference type="InterPro" id="IPR036388">
    <property type="entry name" value="WH-like_DNA-bd_sf"/>
</dbReference>
<evidence type="ECO:0000259" key="5">
    <source>
        <dbReference type="PROSITE" id="PS50042"/>
    </source>
</evidence>
<dbReference type="GO" id="GO:0003700">
    <property type="term" value="F:DNA-binding transcription factor activity"/>
    <property type="evidence" value="ECO:0007669"/>
    <property type="project" value="TreeGrafter"/>
</dbReference>
<dbReference type="PROSITE" id="PS51063">
    <property type="entry name" value="HTH_CRP_2"/>
    <property type="match status" value="1"/>
</dbReference>
<proteinExistence type="predicted"/>
<dbReference type="Pfam" id="PF00027">
    <property type="entry name" value="cNMP_binding"/>
    <property type="match status" value="1"/>
</dbReference>
<accession>A0A917HDN8</accession>
<dbReference type="Gene3D" id="2.60.120.10">
    <property type="entry name" value="Jelly Rolls"/>
    <property type="match status" value="1"/>
</dbReference>
<reference evidence="7" key="1">
    <citation type="journal article" date="2014" name="Int. J. Syst. Evol. Microbiol.">
        <title>Complete genome sequence of Corynebacterium casei LMG S-19264T (=DSM 44701T), isolated from a smear-ripened cheese.</title>
        <authorList>
            <consortium name="US DOE Joint Genome Institute (JGI-PGF)"/>
            <person name="Walter F."/>
            <person name="Albersmeier A."/>
            <person name="Kalinowski J."/>
            <person name="Ruckert C."/>
        </authorList>
    </citation>
    <scope>NUCLEOTIDE SEQUENCE</scope>
    <source>
        <strain evidence="7">CGMCC 1.12754</strain>
    </source>
</reference>
<feature type="domain" description="HTH crp-type" evidence="6">
    <location>
        <begin position="138"/>
        <end position="212"/>
    </location>
</feature>
<dbReference type="AlphaFoldDB" id="A0A917HDN8"/>
<dbReference type="InterPro" id="IPR014710">
    <property type="entry name" value="RmlC-like_jellyroll"/>
</dbReference>
<dbReference type="GO" id="GO:0005829">
    <property type="term" value="C:cytosol"/>
    <property type="evidence" value="ECO:0007669"/>
    <property type="project" value="TreeGrafter"/>
</dbReference>
<dbReference type="InterPro" id="IPR000595">
    <property type="entry name" value="cNMP-bd_dom"/>
</dbReference>
<keyword evidence="3" id="KW-0010">Activator</keyword>
<evidence type="ECO:0000256" key="2">
    <source>
        <dbReference type="ARBA" id="ARBA00023125"/>
    </source>
</evidence>
<dbReference type="PROSITE" id="PS50042">
    <property type="entry name" value="CNMP_BINDING_3"/>
    <property type="match status" value="1"/>
</dbReference>
<dbReference type="RefSeq" id="WP_188455313.1">
    <property type="nucleotide sequence ID" value="NZ_BMFR01000007.1"/>
</dbReference>
<feature type="domain" description="Cyclic nucleotide-binding" evidence="5">
    <location>
        <begin position="9"/>
        <end position="107"/>
    </location>
</feature>
<organism evidence="7 8">
    <name type="scientific">Virgibacillus oceani</name>
    <dbReference type="NCBI Taxonomy" id="1479511"/>
    <lineage>
        <taxon>Bacteria</taxon>
        <taxon>Bacillati</taxon>
        <taxon>Bacillota</taxon>
        <taxon>Bacilli</taxon>
        <taxon>Bacillales</taxon>
        <taxon>Bacillaceae</taxon>
        <taxon>Virgibacillus</taxon>
    </lineage>
</organism>
<dbReference type="InterPro" id="IPR012318">
    <property type="entry name" value="HTH_CRP"/>
</dbReference>
<evidence type="ECO:0000256" key="3">
    <source>
        <dbReference type="ARBA" id="ARBA00023159"/>
    </source>
</evidence>
<dbReference type="GO" id="GO:0003677">
    <property type="term" value="F:DNA binding"/>
    <property type="evidence" value="ECO:0007669"/>
    <property type="project" value="UniProtKB-KW"/>
</dbReference>
<keyword evidence="8" id="KW-1185">Reference proteome</keyword>
<dbReference type="InterPro" id="IPR050397">
    <property type="entry name" value="Env_Response_Regulators"/>
</dbReference>
<dbReference type="Pfam" id="PF13545">
    <property type="entry name" value="HTH_Crp_2"/>
    <property type="match status" value="1"/>
</dbReference>
<dbReference type="SUPFAM" id="SSF46785">
    <property type="entry name" value="Winged helix' DNA-binding domain"/>
    <property type="match status" value="1"/>
</dbReference>
<sequence length="231" mass="26440">MPLRPKMSDQLRSLLDSVDHIKPIKKDTFLFSEGEIADELYIIKSGRIQIGKLSPDGRELSLRICNKDDIVGELSLYSENVKYILNAKIMEDGEVAVIKKSELEEELINNSGLAIEFMKIMNEYYRRDQTRFRDLVLHGKKGALYSTLIRLSNSYGKKLENGDIFIDIILTNQQLANFGGTSRESVNRMLNELKRNNILSTKKGNIIIHDLQHLRDEINCENCPVVLCSIH</sequence>
<dbReference type="SMART" id="SM00100">
    <property type="entry name" value="cNMP"/>
    <property type="match status" value="1"/>
</dbReference>
<dbReference type="SMART" id="SM00419">
    <property type="entry name" value="HTH_CRP"/>
    <property type="match status" value="1"/>
</dbReference>
<gene>
    <name evidence="7" type="primary">fnr</name>
    <name evidence="7" type="ORF">GCM10011398_20610</name>
</gene>
<dbReference type="CDD" id="cd00038">
    <property type="entry name" value="CAP_ED"/>
    <property type="match status" value="1"/>
</dbReference>
<protein>
    <submittedName>
        <fullName evidence="7">Crp/Fnr family transcriptional regulator</fullName>
    </submittedName>
</protein>
<dbReference type="EMBL" id="BMFR01000007">
    <property type="protein sequence ID" value="GGG75623.1"/>
    <property type="molecule type" value="Genomic_DNA"/>
</dbReference>
<evidence type="ECO:0000313" key="8">
    <source>
        <dbReference type="Proteomes" id="UP000622860"/>
    </source>
</evidence>